<organism evidence="2 3">
    <name type="scientific">Phyllostomus discolor</name>
    <name type="common">pale spear-nosed bat</name>
    <dbReference type="NCBI Taxonomy" id="89673"/>
    <lineage>
        <taxon>Eukaryota</taxon>
        <taxon>Metazoa</taxon>
        <taxon>Chordata</taxon>
        <taxon>Craniata</taxon>
        <taxon>Vertebrata</taxon>
        <taxon>Euteleostomi</taxon>
        <taxon>Mammalia</taxon>
        <taxon>Eutheria</taxon>
        <taxon>Laurasiatheria</taxon>
        <taxon>Chiroptera</taxon>
        <taxon>Yangochiroptera</taxon>
        <taxon>Phyllostomidae</taxon>
        <taxon>Phyllostominae</taxon>
        <taxon>Phyllostomus</taxon>
    </lineage>
</organism>
<feature type="region of interest" description="Disordered" evidence="1">
    <location>
        <begin position="151"/>
        <end position="190"/>
    </location>
</feature>
<evidence type="ECO:0000313" key="3">
    <source>
        <dbReference type="Proteomes" id="UP000664940"/>
    </source>
</evidence>
<evidence type="ECO:0000256" key="1">
    <source>
        <dbReference type="SAM" id="MobiDB-lite"/>
    </source>
</evidence>
<feature type="compositionally biased region" description="Polar residues" evidence="1">
    <location>
        <begin position="176"/>
        <end position="190"/>
    </location>
</feature>
<gene>
    <name evidence="2" type="ORF">HJG60_009379</name>
</gene>
<comment type="caution">
    <text evidence="2">The sequence shown here is derived from an EMBL/GenBank/DDBJ whole genome shotgun (WGS) entry which is preliminary data.</text>
</comment>
<sequence>MRSLLTLLPPTRSLGAECGRTWDSWWPINTPPHHPLSLKASPHRGPSSLISPAPSPGVSQFHLVKSSDGSRNCRVLGPEPQQRCPNMPSVHRPYCPSSPTALWGPSQKVGRNTGLPLKTSPFHLLVTSHLLMGMSPMESTPESPLGVFHPRHAPAPHRAPRGCPASHPVAAPRGNAHQSSLSKTWLETRS</sequence>
<dbReference type="Proteomes" id="UP000664940">
    <property type="component" value="Unassembled WGS sequence"/>
</dbReference>
<evidence type="ECO:0000313" key="2">
    <source>
        <dbReference type="EMBL" id="KAF6074969.1"/>
    </source>
</evidence>
<protein>
    <submittedName>
        <fullName evidence="2">Uncharacterized protein</fullName>
    </submittedName>
</protein>
<feature type="compositionally biased region" description="Basic residues" evidence="1">
    <location>
        <begin position="151"/>
        <end position="160"/>
    </location>
</feature>
<dbReference type="EMBL" id="JABVXQ010000015">
    <property type="protein sequence ID" value="KAF6074969.1"/>
    <property type="molecule type" value="Genomic_DNA"/>
</dbReference>
<dbReference type="AlphaFoldDB" id="A0A833YIE1"/>
<proteinExistence type="predicted"/>
<name>A0A833YIE1_9CHIR</name>
<reference evidence="2 3" key="1">
    <citation type="journal article" date="2020" name="Nature">
        <title>Six reference-quality genomes reveal evolution of bat adaptations.</title>
        <authorList>
            <person name="Jebb D."/>
            <person name="Huang Z."/>
            <person name="Pippel M."/>
            <person name="Hughes G.M."/>
            <person name="Lavrichenko K."/>
            <person name="Devanna P."/>
            <person name="Winkler S."/>
            <person name="Jermiin L.S."/>
            <person name="Skirmuntt E.C."/>
            <person name="Katzourakis A."/>
            <person name="Burkitt-Gray L."/>
            <person name="Ray D.A."/>
            <person name="Sullivan K.A.M."/>
            <person name="Roscito J.G."/>
            <person name="Kirilenko B.M."/>
            <person name="Davalos L.M."/>
            <person name="Corthals A.P."/>
            <person name="Power M.L."/>
            <person name="Jones G."/>
            <person name="Ransome R.D."/>
            <person name="Dechmann D.K.N."/>
            <person name="Locatelli A.G."/>
            <person name="Puechmaille S.J."/>
            <person name="Fedrigo O."/>
            <person name="Jarvis E.D."/>
            <person name="Hiller M."/>
            <person name="Vernes S.C."/>
            <person name="Myers E.W."/>
            <person name="Teeling E.C."/>
        </authorList>
    </citation>
    <scope>NUCLEOTIDE SEQUENCE [LARGE SCALE GENOMIC DNA]</scope>
    <source>
        <strain evidence="2">Bat1K_MPI-CBG_1</strain>
    </source>
</reference>
<accession>A0A833YIE1</accession>